<evidence type="ECO:0000256" key="7">
    <source>
        <dbReference type="ARBA" id="ARBA00022989"/>
    </source>
</evidence>
<keyword evidence="7 12" id="KW-1133">Transmembrane helix</keyword>
<dbReference type="HAMAP" id="MF_01396">
    <property type="entry name" value="ATP_synth_c_bact"/>
    <property type="match status" value="1"/>
</dbReference>
<dbReference type="GO" id="GO:0045259">
    <property type="term" value="C:proton-transporting ATP synthase complex"/>
    <property type="evidence" value="ECO:0007669"/>
    <property type="project" value="UniProtKB-KW"/>
</dbReference>
<accession>A0A075W2S3</accession>
<keyword evidence="6 12" id="KW-0375">Hydrogen ion transport</keyword>
<dbReference type="KEGG" id="gsl:JL72_p10"/>
<dbReference type="GO" id="GO:0033177">
    <property type="term" value="C:proton-transporting two-sector ATPase complex, proton-transporting domain"/>
    <property type="evidence" value="ECO:0007669"/>
    <property type="project" value="InterPro"/>
</dbReference>
<dbReference type="SMR" id="A0A075W2S3"/>
<dbReference type="InterPro" id="IPR002379">
    <property type="entry name" value="ATPase_proteolipid_c-like_dom"/>
</dbReference>
<name>A0A075W2S3_GALSU</name>
<keyword evidence="5 12" id="KW-0812">Transmembrane</keyword>
<dbReference type="CDD" id="cd18182">
    <property type="entry name" value="ATP-synt_Fo_c_ATP5G3"/>
    <property type="match status" value="1"/>
</dbReference>
<evidence type="ECO:0000256" key="9">
    <source>
        <dbReference type="ARBA" id="ARBA00023121"/>
    </source>
</evidence>
<dbReference type="Pfam" id="PF00137">
    <property type="entry name" value="ATP-synt_C"/>
    <property type="match status" value="1"/>
</dbReference>
<keyword evidence="10 12" id="KW-0496">Mitochondrion</keyword>
<evidence type="ECO:0000256" key="6">
    <source>
        <dbReference type="ARBA" id="ARBA00022781"/>
    </source>
</evidence>
<dbReference type="PANTHER" id="PTHR10031:SF0">
    <property type="entry name" value="ATPASE PROTEIN 9"/>
    <property type="match status" value="1"/>
</dbReference>
<dbReference type="RefSeq" id="YP_009051207.1">
    <property type="nucleotide sequence ID" value="NC_024666.1"/>
</dbReference>
<evidence type="ECO:0000256" key="4">
    <source>
        <dbReference type="ARBA" id="ARBA00022547"/>
    </source>
</evidence>
<keyword evidence="8 12" id="KW-0406">Ion transport</keyword>
<dbReference type="GO" id="GO:0031966">
    <property type="term" value="C:mitochondrial membrane"/>
    <property type="evidence" value="ECO:0007669"/>
    <property type="project" value="UniProtKB-SubCell"/>
</dbReference>
<dbReference type="EMBL" id="KJ700460">
    <property type="protein sequence ID" value="AIG92653.1"/>
    <property type="molecule type" value="Genomic_DNA"/>
</dbReference>
<sequence length="76" mass="7747">MSGVVQGAKMMGAGMATIGLAGVGAGVGIVFGSLVNAYARNPVLKQQLFGYTILGFALTEAVGLFALMMSFLILFS</sequence>
<dbReference type="GeneID" id="20005741"/>
<evidence type="ECO:0000256" key="8">
    <source>
        <dbReference type="ARBA" id="ARBA00023065"/>
    </source>
</evidence>
<evidence type="ECO:0000256" key="5">
    <source>
        <dbReference type="ARBA" id="ARBA00022692"/>
    </source>
</evidence>
<protein>
    <recommendedName>
        <fullName evidence="12">ATP synthase subunit 9, mitochondrial</fullName>
    </recommendedName>
</protein>
<dbReference type="InterPro" id="IPR038662">
    <property type="entry name" value="ATP_synth_F0_csu_sf"/>
</dbReference>
<feature type="domain" description="V-ATPase proteolipid subunit C-like" evidence="13">
    <location>
        <begin position="11"/>
        <end position="73"/>
    </location>
</feature>
<keyword evidence="3 12" id="KW-0813">Transport</keyword>
<dbReference type="GO" id="GO:0008289">
    <property type="term" value="F:lipid binding"/>
    <property type="evidence" value="ECO:0007669"/>
    <property type="project" value="UniProtKB-KW"/>
</dbReference>
<dbReference type="PROSITE" id="PS00605">
    <property type="entry name" value="ATPASE_C"/>
    <property type="match status" value="1"/>
</dbReference>
<dbReference type="FunFam" id="1.20.20.10:FF:000003">
    <property type="entry name" value="Atp synthase f complex subunit mitochondrial"/>
    <property type="match status" value="1"/>
</dbReference>
<proteinExistence type="inferred from homology"/>
<evidence type="ECO:0000256" key="2">
    <source>
        <dbReference type="ARBA" id="ARBA00006704"/>
    </source>
</evidence>
<feature type="transmembrane region" description="Helical" evidence="12">
    <location>
        <begin position="12"/>
        <end position="39"/>
    </location>
</feature>
<reference evidence="14" key="1">
    <citation type="journal article" date="2015" name="Genome Biol. Evol.">
        <title>Extreme features of the Galdieria sulphuraria organellar genomes: a consequence of polyextremophily?</title>
        <authorList>
            <person name="Jain K."/>
            <person name="Krause K."/>
            <person name="Grewe F."/>
            <person name="Nelson G.F."/>
            <person name="Weber A.P."/>
            <person name="Christensen A.C."/>
            <person name="Mower J.P."/>
        </authorList>
    </citation>
    <scope>NUCLEOTIDE SEQUENCE</scope>
    <source>
        <strain evidence="14">074W</strain>
    </source>
</reference>
<gene>
    <name evidence="14" type="primary">atp9</name>
    <name evidence="15" type="ORF">GASU_SAG108.79_020</name>
</gene>
<keyword evidence="9 12" id="KW-0446">Lipid-binding</keyword>
<evidence type="ECO:0000256" key="1">
    <source>
        <dbReference type="ARBA" id="ARBA00004225"/>
    </source>
</evidence>
<evidence type="ECO:0000313" key="14">
    <source>
        <dbReference type="EMBL" id="AIG92653.1"/>
    </source>
</evidence>
<comment type="subcellular location">
    <subcellularLocation>
        <location evidence="1 12">Mitochondrion membrane</location>
        <topology evidence="1 12">Multi-pass membrane protein</topology>
    </subcellularLocation>
</comment>
<comment type="subunit">
    <text evidence="12">F-type ATPases have 2 components, CF(1) - the catalytic core - and CF(0) - the membrane proton channel. CF(1) has five subunits: alpha(3), beta(3), gamma(1), delta(1), epsilon(1). CF(0) has three main subunits: a, b and c.</text>
</comment>
<dbReference type="PANTHER" id="PTHR10031">
    <property type="entry name" value="ATP SYNTHASE LIPID-BINDING PROTEIN, MITOCHONDRIAL"/>
    <property type="match status" value="1"/>
</dbReference>
<evidence type="ECO:0000256" key="3">
    <source>
        <dbReference type="ARBA" id="ARBA00022448"/>
    </source>
</evidence>
<dbReference type="EMBL" id="MT270115">
    <property type="protein sequence ID" value="QNR39773.1"/>
    <property type="molecule type" value="Genomic_DNA"/>
</dbReference>
<feature type="transmembrane region" description="Helical" evidence="12">
    <location>
        <begin position="51"/>
        <end position="75"/>
    </location>
</feature>
<dbReference type="SUPFAM" id="SSF81333">
    <property type="entry name" value="F1F0 ATP synthase subunit C"/>
    <property type="match status" value="1"/>
</dbReference>
<dbReference type="InterPro" id="IPR000454">
    <property type="entry name" value="ATP_synth_F0_csu"/>
</dbReference>
<dbReference type="GO" id="GO:0015078">
    <property type="term" value="F:proton transmembrane transporter activity"/>
    <property type="evidence" value="ECO:0007669"/>
    <property type="project" value="InterPro"/>
</dbReference>
<dbReference type="GO" id="GO:0015986">
    <property type="term" value="P:proton motive force-driven ATP synthesis"/>
    <property type="evidence" value="ECO:0007669"/>
    <property type="project" value="InterPro"/>
</dbReference>
<dbReference type="InterPro" id="IPR020537">
    <property type="entry name" value="ATP_synth_F0_csu_DDCD_BS"/>
</dbReference>
<comment type="similarity">
    <text evidence="2 12">Belongs to the ATPase C chain family.</text>
</comment>
<organism evidence="14">
    <name type="scientific">Galdieria sulphuraria</name>
    <name type="common">Red alga</name>
    <dbReference type="NCBI Taxonomy" id="130081"/>
    <lineage>
        <taxon>Eukaryota</taxon>
        <taxon>Rhodophyta</taxon>
        <taxon>Bangiophyceae</taxon>
        <taxon>Galdieriales</taxon>
        <taxon>Galdieriaceae</taxon>
        <taxon>Galdieria</taxon>
    </lineage>
</organism>
<keyword evidence="4" id="KW-0138">CF(0)</keyword>
<evidence type="ECO:0000259" key="13">
    <source>
        <dbReference type="Pfam" id="PF00137"/>
    </source>
</evidence>
<evidence type="ECO:0000256" key="11">
    <source>
        <dbReference type="ARBA" id="ARBA00023136"/>
    </source>
</evidence>
<evidence type="ECO:0000256" key="12">
    <source>
        <dbReference type="RuleBase" id="RU004221"/>
    </source>
</evidence>
<keyword evidence="11 12" id="KW-0472">Membrane</keyword>
<dbReference type="PRINTS" id="PR00124">
    <property type="entry name" value="ATPASEC"/>
</dbReference>
<evidence type="ECO:0000313" key="15">
    <source>
        <dbReference type="EMBL" id="QNR39773.1"/>
    </source>
</evidence>
<geneLocation type="mitochondrion" evidence="14"/>
<reference evidence="15" key="2">
    <citation type="journal article" date="2020" name="BMC Evol. Biol.">
        <title>Potential causes and consequences of rapid mitochondrial genome evolution in thermoacidophilic Galdieria (Rhodophyta).</title>
        <authorList>
            <person name="Cho C.H."/>
            <person name="Park S.I."/>
            <person name="Ciniglia C."/>
            <person name="Yang E.C."/>
            <person name="Graf L."/>
            <person name="Bhattacharya D."/>
            <person name="Yoon H.S."/>
        </authorList>
    </citation>
    <scope>NUCLEOTIDE SEQUENCE</scope>
    <source>
        <strain evidence="15">108.79 E11</strain>
    </source>
</reference>
<evidence type="ECO:0000256" key="10">
    <source>
        <dbReference type="ARBA" id="ARBA00023128"/>
    </source>
</evidence>
<dbReference type="Gene3D" id="1.20.20.10">
    <property type="entry name" value="F1F0 ATP synthase subunit C"/>
    <property type="match status" value="1"/>
</dbReference>
<dbReference type="InterPro" id="IPR035921">
    <property type="entry name" value="F/V-ATP_Csub_sf"/>
</dbReference>
<dbReference type="AlphaFoldDB" id="A0A075W2S3"/>